<dbReference type="InterPro" id="IPR058624">
    <property type="entry name" value="MdtA-like_HH"/>
</dbReference>
<reference evidence="9 10" key="1">
    <citation type="submission" date="2018-05" db="EMBL/GenBank/DDBJ databases">
        <title>Zavarzinia sp. HR-AS.</title>
        <authorList>
            <person name="Lee Y."/>
            <person name="Jeon C.O."/>
        </authorList>
    </citation>
    <scope>NUCLEOTIDE SEQUENCE [LARGE SCALE GENOMIC DNA]</scope>
    <source>
        <strain evidence="9 10">HR-AS</strain>
    </source>
</reference>
<dbReference type="Proteomes" id="UP000245461">
    <property type="component" value="Unassembled WGS sequence"/>
</dbReference>
<dbReference type="Pfam" id="PF25876">
    <property type="entry name" value="HH_MFP_RND"/>
    <property type="match status" value="1"/>
</dbReference>
<dbReference type="Pfam" id="PF25944">
    <property type="entry name" value="Beta-barrel_RND"/>
    <property type="match status" value="1"/>
</dbReference>
<sequence length="392" mass="41165">MSFMKRVSLVAGSMAVSASFLLSACDQPSQQQGGGMPPMGPVEVGVVAIAPSRVVLTSDLSGRVVPVRRAEIRPQVNGLITDVQFREGAEVKAGDPLYQIDAAPYQAAVDAALAAQAKAEAGVDLARLDERRYAELVRTNATSRQNYDNAVAVLKQAQADLAAAKATLAAAQVDLERTHILAPITGRIGRSAVSQGALVKVDQDMTLSTIQQLDPIFVDLTQSNAELLRLKADMARGQLSGVEAGSAKVTLTLEDGSAYELPGELKFSEAVVSESTGSVTLRALFPNPDERLLPGMFVRAKVEVGVEEQGILVPQRGITRTPTGQGTALVVNDKGEVEARQVVAERTVGDAWLVTSGIVAGDKVIVEGLQKIQPGMPVKVVEPTASATPAAQ</sequence>
<dbReference type="PANTHER" id="PTHR30158">
    <property type="entry name" value="ACRA/E-RELATED COMPONENT OF DRUG EFFLUX TRANSPORTER"/>
    <property type="match status" value="1"/>
</dbReference>
<dbReference type="SUPFAM" id="SSF111369">
    <property type="entry name" value="HlyD-like secretion proteins"/>
    <property type="match status" value="1"/>
</dbReference>
<dbReference type="GO" id="GO:0022857">
    <property type="term" value="F:transmembrane transporter activity"/>
    <property type="evidence" value="ECO:0007669"/>
    <property type="project" value="InterPro"/>
</dbReference>
<dbReference type="AlphaFoldDB" id="A0A317DX40"/>
<dbReference type="OrthoDB" id="9800613at2"/>
<dbReference type="GO" id="GO:0005886">
    <property type="term" value="C:plasma membrane"/>
    <property type="evidence" value="ECO:0007669"/>
    <property type="project" value="UniProtKB-SubCell"/>
</dbReference>
<comment type="subcellular location">
    <subcellularLocation>
        <location evidence="1">Cell envelope</location>
    </subcellularLocation>
</comment>
<feature type="domain" description="Multidrug resistance protein MdtA-like C-terminal permuted SH3" evidence="8">
    <location>
        <begin position="311"/>
        <end position="371"/>
    </location>
</feature>
<feature type="signal peptide" evidence="4">
    <location>
        <begin position="1"/>
        <end position="24"/>
    </location>
</feature>
<dbReference type="Gene3D" id="2.40.30.170">
    <property type="match status" value="1"/>
</dbReference>
<evidence type="ECO:0000313" key="9">
    <source>
        <dbReference type="EMBL" id="PWR19298.1"/>
    </source>
</evidence>
<feature type="coiled-coil region" evidence="3">
    <location>
        <begin position="147"/>
        <end position="174"/>
    </location>
</feature>
<dbReference type="GO" id="GO:0046677">
    <property type="term" value="P:response to antibiotic"/>
    <property type="evidence" value="ECO:0007669"/>
    <property type="project" value="TreeGrafter"/>
</dbReference>
<keyword evidence="3" id="KW-0175">Coiled coil</keyword>
<dbReference type="Gene3D" id="2.40.50.100">
    <property type="match status" value="1"/>
</dbReference>
<feature type="domain" description="Multidrug resistance protein MdtA-like beta-barrel" evidence="7">
    <location>
        <begin position="215"/>
        <end position="305"/>
    </location>
</feature>
<evidence type="ECO:0000259" key="5">
    <source>
        <dbReference type="Pfam" id="PF25876"/>
    </source>
</evidence>
<evidence type="ECO:0000256" key="2">
    <source>
        <dbReference type="ARBA" id="ARBA00009477"/>
    </source>
</evidence>
<dbReference type="InterPro" id="IPR058625">
    <property type="entry name" value="MdtA-like_BSH"/>
</dbReference>
<dbReference type="NCBIfam" id="TIGR01730">
    <property type="entry name" value="RND_mfp"/>
    <property type="match status" value="1"/>
</dbReference>
<protein>
    <submittedName>
        <fullName evidence="9">Efflux transporter periplasmic adaptor subunit</fullName>
    </submittedName>
</protein>
<dbReference type="PANTHER" id="PTHR30158:SF3">
    <property type="entry name" value="MULTIDRUG EFFLUX PUMP SUBUNIT ACRA-RELATED"/>
    <property type="match status" value="1"/>
</dbReference>
<evidence type="ECO:0000259" key="8">
    <source>
        <dbReference type="Pfam" id="PF25967"/>
    </source>
</evidence>
<comment type="similarity">
    <text evidence="2">Belongs to the membrane fusion protein (MFP) (TC 8.A.1) family.</text>
</comment>
<dbReference type="InterPro" id="IPR058627">
    <property type="entry name" value="MdtA-like_C"/>
</dbReference>
<evidence type="ECO:0000259" key="6">
    <source>
        <dbReference type="Pfam" id="PF25917"/>
    </source>
</evidence>
<feature type="domain" description="Multidrug resistance protein MdtA-like alpha-helical hairpin" evidence="5">
    <location>
        <begin position="111"/>
        <end position="177"/>
    </location>
</feature>
<dbReference type="FunFam" id="2.40.420.20:FF:000001">
    <property type="entry name" value="Efflux RND transporter periplasmic adaptor subunit"/>
    <property type="match status" value="1"/>
</dbReference>
<feature type="domain" description="Multidrug resistance protein MdtA-like barrel-sandwich hybrid" evidence="6">
    <location>
        <begin position="68"/>
        <end position="210"/>
    </location>
</feature>
<dbReference type="EMBL" id="QGLE01000012">
    <property type="protein sequence ID" value="PWR19298.1"/>
    <property type="molecule type" value="Genomic_DNA"/>
</dbReference>
<dbReference type="InterPro" id="IPR006143">
    <property type="entry name" value="RND_pump_MFP"/>
</dbReference>
<evidence type="ECO:0000256" key="3">
    <source>
        <dbReference type="SAM" id="Coils"/>
    </source>
</evidence>
<feature type="chain" id="PRO_5016373510" evidence="4">
    <location>
        <begin position="25"/>
        <end position="392"/>
    </location>
</feature>
<evidence type="ECO:0000256" key="1">
    <source>
        <dbReference type="ARBA" id="ARBA00004196"/>
    </source>
</evidence>
<keyword evidence="4" id="KW-0732">Signal</keyword>
<dbReference type="Gene3D" id="2.40.420.20">
    <property type="match status" value="1"/>
</dbReference>
<evidence type="ECO:0000256" key="4">
    <source>
        <dbReference type="SAM" id="SignalP"/>
    </source>
</evidence>
<keyword evidence="10" id="KW-1185">Reference proteome</keyword>
<name>A0A317DX40_9PROT</name>
<dbReference type="Pfam" id="PF25917">
    <property type="entry name" value="BSH_RND"/>
    <property type="match status" value="1"/>
</dbReference>
<dbReference type="PROSITE" id="PS51257">
    <property type="entry name" value="PROKAR_LIPOPROTEIN"/>
    <property type="match status" value="1"/>
</dbReference>
<gene>
    <name evidence="9" type="ORF">DKG74_17625</name>
</gene>
<evidence type="ECO:0000313" key="10">
    <source>
        <dbReference type="Proteomes" id="UP000245461"/>
    </source>
</evidence>
<comment type="caution">
    <text evidence="9">The sequence shown here is derived from an EMBL/GenBank/DDBJ whole genome shotgun (WGS) entry which is preliminary data.</text>
</comment>
<proteinExistence type="inferred from homology"/>
<evidence type="ECO:0000259" key="7">
    <source>
        <dbReference type="Pfam" id="PF25944"/>
    </source>
</evidence>
<dbReference type="Pfam" id="PF25967">
    <property type="entry name" value="RND-MFP_C"/>
    <property type="match status" value="1"/>
</dbReference>
<organism evidence="9 10">
    <name type="scientific">Zavarzinia aquatilis</name>
    <dbReference type="NCBI Taxonomy" id="2211142"/>
    <lineage>
        <taxon>Bacteria</taxon>
        <taxon>Pseudomonadati</taxon>
        <taxon>Pseudomonadota</taxon>
        <taxon>Alphaproteobacteria</taxon>
        <taxon>Rhodospirillales</taxon>
        <taxon>Zavarziniaceae</taxon>
        <taxon>Zavarzinia</taxon>
    </lineage>
</organism>
<accession>A0A317DX40</accession>
<dbReference type="Gene3D" id="1.10.287.470">
    <property type="entry name" value="Helix hairpin bin"/>
    <property type="match status" value="1"/>
</dbReference>
<dbReference type="InterPro" id="IPR058626">
    <property type="entry name" value="MdtA-like_b-barrel"/>
</dbReference>